<reference evidence="2 3" key="1">
    <citation type="submission" date="2016-03" db="EMBL/GenBank/DDBJ databases">
        <title>Fine-scale spatial genetic structure of a fungal parasite of coffee scale insects.</title>
        <authorList>
            <person name="Jackson D."/>
            <person name="Zemenick K.A."/>
            <person name="Malloure B."/>
            <person name="Quandt C.A."/>
            <person name="James T.Y."/>
        </authorList>
    </citation>
    <scope>NUCLEOTIDE SEQUENCE [LARGE SCALE GENOMIC DNA]</scope>
    <source>
        <strain evidence="2 3">UM487</strain>
    </source>
</reference>
<evidence type="ECO:0000313" key="2">
    <source>
        <dbReference type="EMBL" id="OAQ98330.1"/>
    </source>
</evidence>
<evidence type="ECO:0000313" key="3">
    <source>
        <dbReference type="Proteomes" id="UP000243081"/>
    </source>
</evidence>
<comment type="caution">
    <text evidence="2">The sequence shown here is derived from an EMBL/GenBank/DDBJ whole genome shotgun (WGS) entry which is preliminary data.</text>
</comment>
<dbReference type="SMART" id="SM00535">
    <property type="entry name" value="RIBOc"/>
    <property type="match status" value="1"/>
</dbReference>
<dbReference type="Gene3D" id="1.10.1520.10">
    <property type="entry name" value="Ribonuclease III domain"/>
    <property type="match status" value="1"/>
</dbReference>
<dbReference type="EMBL" id="LUKN01002923">
    <property type="protein sequence ID" value="OAQ98330.1"/>
    <property type="molecule type" value="Genomic_DNA"/>
</dbReference>
<dbReference type="PROSITE" id="PS50142">
    <property type="entry name" value="RNASE_3_2"/>
    <property type="match status" value="1"/>
</dbReference>
<dbReference type="GO" id="GO:0006396">
    <property type="term" value="P:RNA processing"/>
    <property type="evidence" value="ECO:0007669"/>
    <property type="project" value="InterPro"/>
</dbReference>
<sequence>MAFNSRFEPLVAQCEQKIGHTFTDKLLSAQSVNNAAGANAFDVFNGKFELIPKNDRLAIYGDSVMASILSKDWYHGGSDKAAWTSIRNNVLSNDSLAKTGFDFGLDTCINTHAGTTAVSKKMMATAVEAILGAVHLDGGDNALRRVMGHLGLISQDDLSVMFKPPFSPLAYRSDAIYSR</sequence>
<dbReference type="OrthoDB" id="67027at2759"/>
<dbReference type="AlphaFoldDB" id="A0A179I9N0"/>
<dbReference type="Proteomes" id="UP000243081">
    <property type="component" value="Unassembled WGS sequence"/>
</dbReference>
<dbReference type="InterPro" id="IPR036389">
    <property type="entry name" value="RNase_III_sf"/>
</dbReference>
<dbReference type="SUPFAM" id="SSF69065">
    <property type="entry name" value="RNase III domain-like"/>
    <property type="match status" value="1"/>
</dbReference>
<dbReference type="Pfam" id="PF14622">
    <property type="entry name" value="Ribonucleas_3_3"/>
    <property type="match status" value="1"/>
</dbReference>
<dbReference type="InterPro" id="IPR000999">
    <property type="entry name" value="RNase_III_dom"/>
</dbReference>
<name>A0A179I9N0_CORDF</name>
<proteinExistence type="predicted"/>
<dbReference type="CDD" id="cd00593">
    <property type="entry name" value="RIBOc"/>
    <property type="match status" value="1"/>
</dbReference>
<feature type="domain" description="RNase III" evidence="1">
    <location>
        <begin position="11"/>
        <end position="139"/>
    </location>
</feature>
<accession>A0A179I9N0</accession>
<keyword evidence="3" id="KW-1185">Reference proteome</keyword>
<organism evidence="2 3">
    <name type="scientific">Cordyceps confragosa</name>
    <name type="common">Lecanicillium lecanii</name>
    <dbReference type="NCBI Taxonomy" id="2714763"/>
    <lineage>
        <taxon>Eukaryota</taxon>
        <taxon>Fungi</taxon>
        <taxon>Dikarya</taxon>
        <taxon>Ascomycota</taxon>
        <taxon>Pezizomycotina</taxon>
        <taxon>Sordariomycetes</taxon>
        <taxon>Hypocreomycetidae</taxon>
        <taxon>Hypocreales</taxon>
        <taxon>Cordycipitaceae</taxon>
        <taxon>Akanthomyces</taxon>
    </lineage>
</organism>
<dbReference type="GO" id="GO:0004525">
    <property type="term" value="F:ribonuclease III activity"/>
    <property type="evidence" value="ECO:0007669"/>
    <property type="project" value="InterPro"/>
</dbReference>
<protein>
    <recommendedName>
        <fullName evidence="1">RNase III domain-containing protein</fullName>
    </recommendedName>
</protein>
<evidence type="ECO:0000259" key="1">
    <source>
        <dbReference type="PROSITE" id="PS50142"/>
    </source>
</evidence>
<gene>
    <name evidence="2" type="ORF">LLEC1_08056</name>
</gene>
<dbReference type="OMA" id="YNTPTIN"/>